<keyword evidence="4" id="KW-1185">Reference proteome</keyword>
<sequence>MVGPGRQVPHIVSSDEQRHGHEHEYEERADGRDAGQHVEAGEERDDRARDRDEEGGVDRRSGPGVDEREVGRDHMRAGDLRGVPALAERADKQSRGHPFEGPERHDVLGPFHTGRGERDRVGGVGVEVGVLLHGYEHEGHDAVHDGDGGHRAYQT</sequence>
<evidence type="ECO:0000313" key="2">
    <source>
        <dbReference type="EMBL" id="KAJ6801184.1"/>
    </source>
</evidence>
<dbReference type="EMBL" id="JANAVB010017998">
    <property type="protein sequence ID" value="KAJ6830079.1"/>
    <property type="molecule type" value="Genomic_DNA"/>
</dbReference>
<protein>
    <submittedName>
        <fullName evidence="3">Cationic amino acid transporter 8, vacuolar</fullName>
    </submittedName>
</protein>
<evidence type="ECO:0000256" key="1">
    <source>
        <dbReference type="SAM" id="MobiDB-lite"/>
    </source>
</evidence>
<proteinExistence type="predicted"/>
<feature type="region of interest" description="Disordered" evidence="1">
    <location>
        <begin position="1"/>
        <end position="122"/>
    </location>
</feature>
<comment type="caution">
    <text evidence="3">The sequence shown here is derived from an EMBL/GenBank/DDBJ whole genome shotgun (WGS) entry which is preliminary data.</text>
</comment>
<organism evidence="3 4">
    <name type="scientific">Iris pallida</name>
    <name type="common">Sweet iris</name>
    <dbReference type="NCBI Taxonomy" id="29817"/>
    <lineage>
        <taxon>Eukaryota</taxon>
        <taxon>Viridiplantae</taxon>
        <taxon>Streptophyta</taxon>
        <taxon>Embryophyta</taxon>
        <taxon>Tracheophyta</taxon>
        <taxon>Spermatophyta</taxon>
        <taxon>Magnoliopsida</taxon>
        <taxon>Liliopsida</taxon>
        <taxon>Asparagales</taxon>
        <taxon>Iridaceae</taxon>
        <taxon>Iridoideae</taxon>
        <taxon>Irideae</taxon>
        <taxon>Iris</taxon>
    </lineage>
</organism>
<reference evidence="3" key="2">
    <citation type="submission" date="2023-04" db="EMBL/GenBank/DDBJ databases">
        <authorList>
            <person name="Bruccoleri R.E."/>
            <person name="Oakeley E.J."/>
            <person name="Faust A.-M."/>
            <person name="Dessus-Babus S."/>
            <person name="Altorfer M."/>
            <person name="Burckhardt D."/>
            <person name="Oertli M."/>
            <person name="Naumann U."/>
            <person name="Petersen F."/>
            <person name="Wong J."/>
        </authorList>
    </citation>
    <scope>NUCLEOTIDE SEQUENCE</scope>
    <source>
        <strain evidence="3">GSM-AAB239-AS_SAM_17_03QT</strain>
        <tissue evidence="3">Leaf</tissue>
    </source>
</reference>
<accession>A0AAX6GMS3</accession>
<feature type="compositionally biased region" description="Basic and acidic residues" evidence="1">
    <location>
        <begin position="88"/>
        <end position="107"/>
    </location>
</feature>
<feature type="compositionally biased region" description="Basic and acidic residues" evidence="1">
    <location>
        <begin position="13"/>
        <end position="79"/>
    </location>
</feature>
<dbReference type="Proteomes" id="UP001140949">
    <property type="component" value="Unassembled WGS sequence"/>
</dbReference>
<evidence type="ECO:0000313" key="4">
    <source>
        <dbReference type="Proteomes" id="UP001140949"/>
    </source>
</evidence>
<dbReference type="AlphaFoldDB" id="A0AAX6GMS3"/>
<name>A0AAX6GMS3_IRIPA</name>
<reference evidence="3" key="1">
    <citation type="journal article" date="2023" name="GigaByte">
        <title>Genome assembly of the bearded iris, Iris pallida Lam.</title>
        <authorList>
            <person name="Bruccoleri R.E."/>
            <person name="Oakeley E.J."/>
            <person name="Faust A.M.E."/>
            <person name="Altorfer M."/>
            <person name="Dessus-Babus S."/>
            <person name="Burckhardt D."/>
            <person name="Oertli M."/>
            <person name="Naumann U."/>
            <person name="Petersen F."/>
            <person name="Wong J."/>
        </authorList>
    </citation>
    <scope>NUCLEOTIDE SEQUENCE</scope>
    <source>
        <strain evidence="3">GSM-AAB239-AS_SAM_17_03QT</strain>
    </source>
</reference>
<evidence type="ECO:0000313" key="3">
    <source>
        <dbReference type="EMBL" id="KAJ6830079.1"/>
    </source>
</evidence>
<gene>
    <name evidence="3" type="ORF">M6B38_126020</name>
    <name evidence="2" type="ORF">M6B38_198635</name>
</gene>
<dbReference type="EMBL" id="JANAVB010038220">
    <property type="protein sequence ID" value="KAJ6801184.1"/>
    <property type="molecule type" value="Genomic_DNA"/>
</dbReference>